<accession>A0ABU1NWN7</accession>
<dbReference type="CDD" id="cd04301">
    <property type="entry name" value="NAT_SF"/>
    <property type="match status" value="1"/>
</dbReference>
<protein>
    <submittedName>
        <fullName evidence="2">Ribosomal protein S18 acetylase RimI-like enzyme</fullName>
    </submittedName>
</protein>
<dbReference type="EMBL" id="JAVDSB010000004">
    <property type="protein sequence ID" value="MDR6551875.1"/>
    <property type="molecule type" value="Genomic_DNA"/>
</dbReference>
<dbReference type="InterPro" id="IPR016181">
    <property type="entry name" value="Acyl_CoA_acyltransferase"/>
</dbReference>
<dbReference type="Pfam" id="PF00583">
    <property type="entry name" value="Acetyltransf_1"/>
    <property type="match status" value="1"/>
</dbReference>
<evidence type="ECO:0000313" key="3">
    <source>
        <dbReference type="Proteomes" id="UP001267290"/>
    </source>
</evidence>
<name>A0ABU1NWN7_9BACL</name>
<dbReference type="InterPro" id="IPR000182">
    <property type="entry name" value="GNAT_dom"/>
</dbReference>
<dbReference type="Proteomes" id="UP001267290">
    <property type="component" value="Unassembled WGS sequence"/>
</dbReference>
<feature type="domain" description="N-acetyltransferase" evidence="1">
    <location>
        <begin position="1"/>
        <end position="70"/>
    </location>
</feature>
<dbReference type="PROSITE" id="PS51186">
    <property type="entry name" value="GNAT"/>
    <property type="match status" value="1"/>
</dbReference>
<comment type="caution">
    <text evidence="2">The sequence shown here is derived from an EMBL/GenBank/DDBJ whole genome shotgun (WGS) entry which is preliminary data.</text>
</comment>
<evidence type="ECO:0000313" key="2">
    <source>
        <dbReference type="EMBL" id="MDR6551875.1"/>
    </source>
</evidence>
<proteinExistence type="predicted"/>
<keyword evidence="3" id="KW-1185">Reference proteome</keyword>
<sequence length="70" mass="7921">MIDENHQGKGYGKTTMKQLIELIESMGCKKIMIGHRPNNLIAGEMYESLGFKKASEEIIDGEIIRLLQLN</sequence>
<dbReference type="Gene3D" id="3.40.630.30">
    <property type="match status" value="1"/>
</dbReference>
<organism evidence="2 3">
    <name type="scientific">Paenibacillus qinlingensis</name>
    <dbReference type="NCBI Taxonomy" id="1837343"/>
    <lineage>
        <taxon>Bacteria</taxon>
        <taxon>Bacillati</taxon>
        <taxon>Bacillota</taxon>
        <taxon>Bacilli</taxon>
        <taxon>Bacillales</taxon>
        <taxon>Paenibacillaceae</taxon>
        <taxon>Paenibacillus</taxon>
    </lineage>
</organism>
<gene>
    <name evidence="2" type="ORF">J2736_003064</name>
</gene>
<reference evidence="2 3" key="1">
    <citation type="submission" date="2023-07" db="EMBL/GenBank/DDBJ databases">
        <title>Sorghum-associated microbial communities from plants grown in Nebraska, USA.</title>
        <authorList>
            <person name="Schachtman D."/>
        </authorList>
    </citation>
    <scope>NUCLEOTIDE SEQUENCE [LARGE SCALE GENOMIC DNA]</scope>
    <source>
        <strain evidence="2 3">CC258</strain>
    </source>
</reference>
<dbReference type="SUPFAM" id="SSF55729">
    <property type="entry name" value="Acyl-CoA N-acyltransferases (Nat)"/>
    <property type="match status" value="1"/>
</dbReference>
<evidence type="ECO:0000259" key="1">
    <source>
        <dbReference type="PROSITE" id="PS51186"/>
    </source>
</evidence>